<dbReference type="RefSeq" id="WP_008816922.1">
    <property type="nucleotide sequence ID" value="NZ_CABKQS010000001.1"/>
</dbReference>
<gene>
    <name evidence="1" type="ORF">MKC95_15200</name>
</gene>
<name>A0AAP2UR67_CLOIN</name>
<proteinExistence type="predicted"/>
<reference evidence="1" key="1">
    <citation type="journal article" date="2022" name="Clin. Infect. Dis.">
        <title>Association between Clostridium innocuum and antibiotic-associated diarrhea in adults and children: A cross-sectional study and comparative genomics analysis.</title>
        <authorList>
            <person name="Cherny K.E."/>
            <person name="Muscat E.B."/>
            <person name="Balaji A."/>
            <person name="Mukherjee J."/>
            <person name="Ozer E.A."/>
            <person name="Angarone M.P."/>
            <person name="Hauser A.R."/>
            <person name="Sichel J.S."/>
            <person name="Amponsah E."/>
            <person name="Kociolek L.K."/>
        </authorList>
    </citation>
    <scope>NUCLEOTIDE SEQUENCE</scope>
    <source>
        <strain evidence="1">NU1-AC-029v</strain>
    </source>
</reference>
<organism evidence="1 2">
    <name type="scientific">Clostridium innocuum</name>
    <dbReference type="NCBI Taxonomy" id="1522"/>
    <lineage>
        <taxon>Bacteria</taxon>
        <taxon>Bacillati</taxon>
        <taxon>Bacillota</taxon>
        <taxon>Clostridia</taxon>
        <taxon>Eubacteriales</taxon>
        <taxon>Clostridiaceae</taxon>
        <taxon>Clostridium</taxon>
    </lineage>
</organism>
<dbReference type="Proteomes" id="UP001203972">
    <property type="component" value="Unassembled WGS sequence"/>
</dbReference>
<sequence length="65" mass="7587">MIYEGIILQRNHDLAEVCLPQRRKNRYVFLPERVMELIRPGMRILFMGQEDTESAELYIAAGGHP</sequence>
<evidence type="ECO:0000313" key="2">
    <source>
        <dbReference type="Proteomes" id="UP001203972"/>
    </source>
</evidence>
<dbReference type="EMBL" id="JAKTMA010000028">
    <property type="protein sequence ID" value="MCR0234119.1"/>
    <property type="molecule type" value="Genomic_DNA"/>
</dbReference>
<dbReference type="AlphaFoldDB" id="A0AAP2UR67"/>
<comment type="caution">
    <text evidence="1">The sequence shown here is derived from an EMBL/GenBank/DDBJ whole genome shotgun (WGS) entry which is preliminary data.</text>
</comment>
<accession>A0AAP2UR67</accession>
<protein>
    <submittedName>
        <fullName evidence="1">Uncharacterized protein</fullName>
    </submittedName>
</protein>
<evidence type="ECO:0000313" key="1">
    <source>
        <dbReference type="EMBL" id="MCR0234119.1"/>
    </source>
</evidence>